<dbReference type="AlphaFoldDB" id="A0ABD4ZWR7"/>
<accession>A0ABD4ZWR7</accession>
<keyword evidence="1" id="KW-0805">Transcription regulation</keyword>
<dbReference type="EMBL" id="JASUBT010000013">
    <property type="protein sequence ID" value="MDL4937132.1"/>
    <property type="molecule type" value="Genomic_DNA"/>
</dbReference>
<feature type="domain" description="HTH araC/xylS-type" evidence="4">
    <location>
        <begin position="145"/>
        <end position="242"/>
    </location>
</feature>
<dbReference type="Proteomes" id="UP001241571">
    <property type="component" value="Unassembled WGS sequence"/>
</dbReference>
<keyword evidence="2" id="KW-0238">DNA-binding</keyword>
<organism evidence="5 6">
    <name type="scientific">Enterococcus gallinarum</name>
    <dbReference type="NCBI Taxonomy" id="1353"/>
    <lineage>
        <taxon>Bacteria</taxon>
        <taxon>Bacillati</taxon>
        <taxon>Bacillota</taxon>
        <taxon>Bacilli</taxon>
        <taxon>Lactobacillales</taxon>
        <taxon>Enterococcaceae</taxon>
        <taxon>Enterococcus</taxon>
    </lineage>
</organism>
<dbReference type="InterPro" id="IPR018060">
    <property type="entry name" value="HTH_AraC"/>
</dbReference>
<dbReference type="PANTHER" id="PTHR43280:SF2">
    <property type="entry name" value="HTH-TYPE TRANSCRIPTIONAL REGULATOR EXSA"/>
    <property type="match status" value="1"/>
</dbReference>
<gene>
    <name evidence="5" type="ORF">QRX88_15615</name>
</gene>
<dbReference type="GO" id="GO:0003677">
    <property type="term" value="F:DNA binding"/>
    <property type="evidence" value="ECO:0007669"/>
    <property type="project" value="UniProtKB-KW"/>
</dbReference>
<dbReference type="Pfam" id="PF12833">
    <property type="entry name" value="HTH_18"/>
    <property type="match status" value="1"/>
</dbReference>
<sequence>MDYSFSVYEGKESINLDIDSVSLIFALEGKITVINEENKSVYSEYSFLIRRAYQPLEFIVDFKKIIILSINKLSFNRFTLFNWSDSLVNKSTDNEIIESFLSVIKSIYEDDIFSADINVIKLINYMRSNNKYKDISFLNDNLLVKEVIDYIDSNYKEPLTVSSIAKKFYVSTSYLSRIFSETMNISLLSYIRKIKIYHLAAELIFNLSPQDSWRNYGYESYETYLKNFKSVFSVSPSEFLLKYKRNRGKDYNVSDLTYIQVINLLENKKYLK</sequence>
<reference evidence="5 6" key="1">
    <citation type="submission" date="2023-06" db="EMBL/GenBank/DDBJ databases">
        <title>Acute promotion of culturable opportunistic pathogens and persistent increase of antibiotic resistance following antibiotic exposure in mouse gut microbiota.</title>
        <authorList>
            <person name="Li L."/>
            <person name="Wang B."/>
            <person name="Sun Y."/>
            <person name="Wang M."/>
            <person name="Xu H."/>
        </authorList>
    </citation>
    <scope>NUCLEOTIDE SEQUENCE [LARGE SCALE GENOMIC DNA]</scope>
    <source>
        <strain evidence="5 6">CRI2_2</strain>
    </source>
</reference>
<dbReference type="InterPro" id="IPR009057">
    <property type="entry name" value="Homeodomain-like_sf"/>
</dbReference>
<evidence type="ECO:0000256" key="1">
    <source>
        <dbReference type="ARBA" id="ARBA00023015"/>
    </source>
</evidence>
<evidence type="ECO:0000256" key="3">
    <source>
        <dbReference type="ARBA" id="ARBA00023163"/>
    </source>
</evidence>
<name>A0ABD4ZWR7_ENTGA</name>
<dbReference type="SMART" id="SM00342">
    <property type="entry name" value="HTH_ARAC"/>
    <property type="match status" value="1"/>
</dbReference>
<dbReference type="PROSITE" id="PS01124">
    <property type="entry name" value="HTH_ARAC_FAMILY_2"/>
    <property type="match status" value="1"/>
</dbReference>
<dbReference type="PANTHER" id="PTHR43280">
    <property type="entry name" value="ARAC-FAMILY TRANSCRIPTIONAL REGULATOR"/>
    <property type="match status" value="1"/>
</dbReference>
<proteinExistence type="predicted"/>
<evidence type="ECO:0000259" key="4">
    <source>
        <dbReference type="PROSITE" id="PS01124"/>
    </source>
</evidence>
<evidence type="ECO:0000256" key="2">
    <source>
        <dbReference type="ARBA" id="ARBA00023125"/>
    </source>
</evidence>
<dbReference type="Gene3D" id="1.10.10.60">
    <property type="entry name" value="Homeodomain-like"/>
    <property type="match status" value="1"/>
</dbReference>
<protein>
    <submittedName>
        <fullName evidence="5">AraC family transcriptional regulator</fullName>
    </submittedName>
</protein>
<comment type="caution">
    <text evidence="5">The sequence shown here is derived from an EMBL/GenBank/DDBJ whole genome shotgun (WGS) entry which is preliminary data.</text>
</comment>
<dbReference type="SUPFAM" id="SSF46689">
    <property type="entry name" value="Homeodomain-like"/>
    <property type="match status" value="1"/>
</dbReference>
<keyword evidence="3" id="KW-0804">Transcription</keyword>
<evidence type="ECO:0000313" key="5">
    <source>
        <dbReference type="EMBL" id="MDL4937132.1"/>
    </source>
</evidence>
<dbReference type="RefSeq" id="WP_103301143.1">
    <property type="nucleotide sequence ID" value="NZ_CP078507.1"/>
</dbReference>
<evidence type="ECO:0000313" key="6">
    <source>
        <dbReference type="Proteomes" id="UP001241571"/>
    </source>
</evidence>